<proteinExistence type="predicted"/>
<evidence type="ECO:0000313" key="2">
    <source>
        <dbReference type="Proteomes" id="UP000193801"/>
    </source>
</evidence>
<organism evidence="1 2">
    <name type="scientific">Mycobacterium paraense</name>
    <dbReference type="NCBI Taxonomy" id="767916"/>
    <lineage>
        <taxon>Bacteria</taxon>
        <taxon>Bacillati</taxon>
        <taxon>Actinomycetota</taxon>
        <taxon>Actinomycetes</taxon>
        <taxon>Mycobacteriales</taxon>
        <taxon>Mycobacteriaceae</taxon>
        <taxon>Mycobacterium</taxon>
        <taxon>Mycobacterium simiae complex</taxon>
    </lineage>
</organism>
<evidence type="ECO:0000313" key="1">
    <source>
        <dbReference type="EMBL" id="ORW29199.1"/>
    </source>
</evidence>
<reference evidence="1 2" key="1">
    <citation type="journal article" date="2015" name="Emerg. Microbes Infect.">
        <title>Characterization of 17 strains belonging to the Mycobacterium simiae complex and description of Mycobacterium paraense sp. nov.</title>
        <authorList>
            <person name="Fusco da Costa A.R."/>
            <person name="Fedrizzi T."/>
            <person name="Lopes M.L."/>
            <person name="Pecorari M."/>
            <person name="Oliveira da Costa W.L."/>
            <person name="Giacobazzi E."/>
            <person name="da Costa Bahia J.R."/>
            <person name="De Sanctis V."/>
            <person name="Batista Lima K.V."/>
            <person name="Bertorelli R."/>
            <person name="Grottola A."/>
            <person name="Fabio A."/>
            <person name="Mariottini A."/>
            <person name="Ferretti P."/>
            <person name="Di Leva F."/>
            <person name="Fregni Serpini G."/>
            <person name="Tagliazucchi S."/>
            <person name="Rumpianesi F."/>
            <person name="Jousson O."/>
            <person name="Segata N."/>
            <person name="Tortoli E."/>
        </authorList>
    </citation>
    <scope>NUCLEOTIDE SEQUENCE [LARGE SCALE GENOMIC DNA]</scope>
    <source>
        <strain evidence="1 2">FI-07156</strain>
    </source>
</reference>
<name>A0ABX3VIJ2_9MYCO</name>
<accession>A0ABX3VIJ2</accession>
<sequence>MTEQIEDRHNPERQINWDNYAYTLPFTEALTRTFAVPFGNQDIGGNVYVAHDGFLEGGVYLVVGSGFDCPTMTVCERVETDDGYGVGICNREGYTLACAEDQTATTPEDVVVLAKKALALASEYDISDSTYTLWTRHLDGSETRGRERG</sequence>
<dbReference type="EMBL" id="LQPK01000022">
    <property type="protein sequence ID" value="ORW29199.1"/>
    <property type="molecule type" value="Genomic_DNA"/>
</dbReference>
<gene>
    <name evidence="1" type="ORF">AWB91_24560</name>
</gene>
<protein>
    <submittedName>
        <fullName evidence="1">Uncharacterized protein</fullName>
    </submittedName>
</protein>
<comment type="caution">
    <text evidence="1">The sequence shown here is derived from an EMBL/GenBank/DDBJ whole genome shotgun (WGS) entry which is preliminary data.</text>
</comment>
<dbReference type="RefSeq" id="WP_085097353.1">
    <property type="nucleotide sequence ID" value="NZ_LQPK01000022.1"/>
</dbReference>
<keyword evidence="2" id="KW-1185">Reference proteome</keyword>
<dbReference type="Proteomes" id="UP000193801">
    <property type="component" value="Unassembled WGS sequence"/>
</dbReference>